<feature type="compositionally biased region" description="Basic and acidic residues" evidence="1">
    <location>
        <begin position="65"/>
        <end position="75"/>
    </location>
</feature>
<protein>
    <submittedName>
        <fullName evidence="2">Recombination protein A</fullName>
    </submittedName>
</protein>
<organism evidence="2">
    <name type="scientific">Paraburkholderia nodosa</name>
    <dbReference type="NCBI Taxonomy" id="392320"/>
    <lineage>
        <taxon>Bacteria</taxon>
        <taxon>Pseudomonadati</taxon>
        <taxon>Pseudomonadota</taxon>
        <taxon>Betaproteobacteria</taxon>
        <taxon>Burkholderiales</taxon>
        <taxon>Burkholderiaceae</taxon>
        <taxon>Paraburkholderia</taxon>
    </lineage>
</organism>
<evidence type="ECO:0000256" key="1">
    <source>
        <dbReference type="SAM" id="MobiDB-lite"/>
    </source>
</evidence>
<feature type="non-terminal residue" evidence="2">
    <location>
        <position position="208"/>
    </location>
</feature>
<accession>S6CQZ4</accession>
<feature type="compositionally biased region" description="Basic residues" evidence="1">
    <location>
        <begin position="199"/>
        <end position="208"/>
    </location>
</feature>
<feature type="compositionally biased region" description="Basic and acidic residues" evidence="1">
    <location>
        <begin position="8"/>
        <end position="19"/>
    </location>
</feature>
<feature type="non-terminal residue" evidence="2">
    <location>
        <position position="1"/>
    </location>
</feature>
<dbReference type="EMBL" id="HE983774">
    <property type="protein sequence ID" value="CCM09525.1"/>
    <property type="molecule type" value="Genomic_DNA"/>
</dbReference>
<name>S6CQZ4_9BURK</name>
<feature type="compositionally biased region" description="Basic and acidic residues" evidence="1">
    <location>
        <begin position="171"/>
        <end position="196"/>
    </location>
</feature>
<gene>
    <name evidence="2" type="primary">recA</name>
</gene>
<sequence>AGRRARADRKAVRQGVDHATRRRRGGRGHPGSLHRFARPRHRTRRGRSAARPGGRDLRSGIVGQDHAHAAGDRRNAKARRHGGVHRRGTRARRAICRQARRERARTAHLAAGHGRAGARNHRRAGALGLDRHDRDRLGCGARAEGRNRRRNGRLAAGSAGASDVAGAAQAHRHDQEDELHGDLHQPDPHEDRRDVRQPGNHHGRQRAQ</sequence>
<feature type="region of interest" description="Disordered" evidence="1">
    <location>
        <begin position="1"/>
        <end position="208"/>
    </location>
</feature>
<feature type="compositionally biased region" description="Basic residues" evidence="1">
    <location>
        <begin position="76"/>
        <end position="98"/>
    </location>
</feature>
<proteinExistence type="predicted"/>
<evidence type="ECO:0000313" key="2">
    <source>
        <dbReference type="EMBL" id="CCM09525.1"/>
    </source>
</evidence>
<feature type="compositionally biased region" description="Low complexity" evidence="1">
    <location>
        <begin position="153"/>
        <end position="169"/>
    </location>
</feature>
<reference evidence="2" key="1">
    <citation type="journal article" date="2013" name="PLoS ONE">
        <title>Burkholderia species are the most common and preferred nodulating symbionts of the Piptadenia group (tribe Mimoseae).</title>
        <authorList>
            <person name="Bournaud C."/>
            <person name="De Faria S.M."/>
            <person name="dos Santos M."/>
            <person name="Tisseyre P."/>
            <person name="Silva M."/>
            <person name="Gross E."/>
            <person name="James E.K."/>
            <person name="Prin Y."/>
            <person name="Moulin L."/>
        </authorList>
    </citation>
    <scope>NUCLEOTIDE SEQUENCE</scope>
    <source>
        <strain evidence="2">BR3470</strain>
    </source>
</reference>
<feature type="compositionally biased region" description="Basic residues" evidence="1">
    <location>
        <begin position="35"/>
        <end position="48"/>
    </location>
</feature>
<dbReference type="AlphaFoldDB" id="S6CQZ4"/>